<dbReference type="OrthoDB" id="9805629at2"/>
<evidence type="ECO:0000256" key="5">
    <source>
        <dbReference type="ARBA" id="ARBA00047942"/>
    </source>
</evidence>
<evidence type="ECO:0000256" key="3">
    <source>
        <dbReference type="ARBA" id="ARBA00022679"/>
    </source>
</evidence>
<dbReference type="GO" id="GO:0009307">
    <property type="term" value="P:DNA restriction-modification system"/>
    <property type="evidence" value="ECO:0007669"/>
    <property type="project" value="InterPro"/>
</dbReference>
<sequence>MKAVLKYPGSKWKSADWIIDNMPDHHSYVEPFFGSGAVLFKKDPSNIETINDLDGDVFNLFKVIRDNPEGLARSISMTPYSRQEYDQAFEGDDCINEIEKARIFLVRCWQGHGFRTNGYKVGWKNDVQGRESAYAVRNWYRLPQWIIDVTDRLKQVQIENRPALEIINRFRYENVLIYCDPPYLLSTRTAKQYKHEMTEQDHIDLLQCLADHPGKIILSGYESELYNDLLRGWHIEKRSGYSEYAGQNKTEVIWMNYKPVDQICFDFIGAMK</sequence>
<dbReference type="PANTHER" id="PTHR30481:SF4">
    <property type="entry name" value="SITE-SPECIFIC DNA-METHYLTRANSFERASE (ADENINE-SPECIFIC)"/>
    <property type="match status" value="1"/>
</dbReference>
<keyword evidence="2 6" id="KW-0489">Methyltransferase</keyword>
<keyword evidence="3" id="KW-0808">Transferase</keyword>
<reference evidence="6" key="1">
    <citation type="submission" date="2019-10" db="EMBL/GenBank/DDBJ databases">
        <authorList>
            <person name="Ross D.E."/>
            <person name="Gulliver D."/>
        </authorList>
    </citation>
    <scope>NUCLEOTIDE SEQUENCE</scope>
    <source>
        <strain evidence="6">DER-2019</strain>
    </source>
</reference>
<dbReference type="InterPro" id="IPR029063">
    <property type="entry name" value="SAM-dependent_MTases_sf"/>
</dbReference>
<evidence type="ECO:0000256" key="4">
    <source>
        <dbReference type="ARBA" id="ARBA00022691"/>
    </source>
</evidence>
<dbReference type="GO" id="GO:0009007">
    <property type="term" value="F:site-specific DNA-methyltransferase (adenine-specific) activity"/>
    <property type="evidence" value="ECO:0007669"/>
    <property type="project" value="UniProtKB-EC"/>
</dbReference>
<name>A0A923HZI4_9FIRM</name>
<dbReference type="Pfam" id="PF02086">
    <property type="entry name" value="MethyltransfD12"/>
    <property type="match status" value="1"/>
</dbReference>
<dbReference type="Proteomes" id="UP000616595">
    <property type="component" value="Unassembled WGS sequence"/>
</dbReference>
<dbReference type="GO" id="GO:0032259">
    <property type="term" value="P:methylation"/>
    <property type="evidence" value="ECO:0007669"/>
    <property type="project" value="UniProtKB-KW"/>
</dbReference>
<evidence type="ECO:0000313" key="7">
    <source>
        <dbReference type="Proteomes" id="UP000616595"/>
    </source>
</evidence>
<evidence type="ECO:0000256" key="1">
    <source>
        <dbReference type="ARBA" id="ARBA00011900"/>
    </source>
</evidence>
<organism evidence="6 7">
    <name type="scientific">Acetobacterium paludosum</name>
    <dbReference type="NCBI Taxonomy" id="52693"/>
    <lineage>
        <taxon>Bacteria</taxon>
        <taxon>Bacillati</taxon>
        <taxon>Bacillota</taxon>
        <taxon>Clostridia</taxon>
        <taxon>Eubacteriales</taxon>
        <taxon>Eubacteriaceae</taxon>
        <taxon>Acetobacterium</taxon>
    </lineage>
</organism>
<dbReference type="PRINTS" id="PR00505">
    <property type="entry name" value="D12N6MTFRASE"/>
</dbReference>
<dbReference type="EMBL" id="WJBD01000019">
    <property type="protein sequence ID" value="MBC3889479.1"/>
    <property type="molecule type" value="Genomic_DNA"/>
</dbReference>
<keyword evidence="7" id="KW-1185">Reference proteome</keyword>
<protein>
    <recommendedName>
        <fullName evidence="1">site-specific DNA-methyltransferase (adenine-specific)</fullName>
        <ecNumber evidence="1">2.1.1.72</ecNumber>
    </recommendedName>
</protein>
<accession>A0A923HZI4</accession>
<keyword evidence="4" id="KW-0949">S-adenosyl-L-methionine</keyword>
<dbReference type="InterPro" id="IPR012263">
    <property type="entry name" value="M_m6A_EcoRV"/>
</dbReference>
<dbReference type="InterPro" id="IPR012327">
    <property type="entry name" value="MeTrfase_D12"/>
</dbReference>
<comment type="caution">
    <text evidence="6">The sequence shown here is derived from an EMBL/GenBank/DDBJ whole genome shotgun (WGS) entry which is preliminary data.</text>
</comment>
<dbReference type="GO" id="GO:0043565">
    <property type="term" value="F:sequence-specific DNA binding"/>
    <property type="evidence" value="ECO:0007669"/>
    <property type="project" value="TreeGrafter"/>
</dbReference>
<reference evidence="6" key="2">
    <citation type="submission" date="2020-10" db="EMBL/GenBank/DDBJ databases">
        <title>Comparative genomics of the Acetobacterium genus.</title>
        <authorList>
            <person name="Marshall C."/>
            <person name="May H."/>
            <person name="Norman S."/>
        </authorList>
    </citation>
    <scope>NUCLEOTIDE SEQUENCE</scope>
    <source>
        <strain evidence="6">DER-2019</strain>
    </source>
</reference>
<comment type="catalytic activity">
    <reaction evidence="5">
        <text>a 2'-deoxyadenosine in DNA + S-adenosyl-L-methionine = an N(6)-methyl-2'-deoxyadenosine in DNA + S-adenosyl-L-homocysteine + H(+)</text>
        <dbReference type="Rhea" id="RHEA:15197"/>
        <dbReference type="Rhea" id="RHEA-COMP:12418"/>
        <dbReference type="Rhea" id="RHEA-COMP:12419"/>
        <dbReference type="ChEBI" id="CHEBI:15378"/>
        <dbReference type="ChEBI" id="CHEBI:57856"/>
        <dbReference type="ChEBI" id="CHEBI:59789"/>
        <dbReference type="ChEBI" id="CHEBI:90615"/>
        <dbReference type="ChEBI" id="CHEBI:90616"/>
        <dbReference type="EC" id="2.1.1.72"/>
    </reaction>
</comment>
<dbReference type="Gene3D" id="3.40.50.150">
    <property type="entry name" value="Vaccinia Virus protein VP39"/>
    <property type="match status" value="2"/>
</dbReference>
<dbReference type="PANTHER" id="PTHR30481">
    <property type="entry name" value="DNA ADENINE METHYLASE"/>
    <property type="match status" value="1"/>
</dbReference>
<proteinExistence type="predicted"/>
<dbReference type="GO" id="GO:1904047">
    <property type="term" value="F:S-adenosyl-L-methionine binding"/>
    <property type="evidence" value="ECO:0007669"/>
    <property type="project" value="TreeGrafter"/>
</dbReference>
<dbReference type="InterPro" id="IPR002052">
    <property type="entry name" value="DNA_methylase_N6_adenine_CS"/>
</dbReference>
<dbReference type="EC" id="2.1.1.72" evidence="1"/>
<evidence type="ECO:0000313" key="6">
    <source>
        <dbReference type="EMBL" id="MBC3889479.1"/>
    </source>
</evidence>
<evidence type="ECO:0000256" key="2">
    <source>
        <dbReference type="ARBA" id="ARBA00022603"/>
    </source>
</evidence>
<dbReference type="AlphaFoldDB" id="A0A923HZI4"/>
<dbReference type="SUPFAM" id="SSF53335">
    <property type="entry name" value="S-adenosyl-L-methionine-dependent methyltransferases"/>
    <property type="match status" value="1"/>
</dbReference>
<dbReference type="PIRSF" id="PIRSF000398">
    <property type="entry name" value="M_m6A_EcoRV"/>
    <property type="match status" value="1"/>
</dbReference>
<gene>
    <name evidence="6" type="ORF">GH810_14280</name>
</gene>
<dbReference type="PROSITE" id="PS00092">
    <property type="entry name" value="N6_MTASE"/>
    <property type="match status" value="1"/>
</dbReference>
<dbReference type="GO" id="GO:0006298">
    <property type="term" value="P:mismatch repair"/>
    <property type="evidence" value="ECO:0007669"/>
    <property type="project" value="TreeGrafter"/>
</dbReference>